<feature type="repeat" description="ANK" evidence="3">
    <location>
        <begin position="1075"/>
        <end position="1104"/>
    </location>
</feature>
<evidence type="ECO:0000256" key="2">
    <source>
        <dbReference type="ARBA" id="ARBA00023043"/>
    </source>
</evidence>
<feature type="repeat" description="ANK" evidence="3">
    <location>
        <begin position="808"/>
        <end position="840"/>
    </location>
</feature>
<feature type="repeat" description="ANK" evidence="3">
    <location>
        <begin position="676"/>
        <end position="708"/>
    </location>
</feature>
<dbReference type="Pfam" id="PF24883">
    <property type="entry name" value="NPHP3_N"/>
    <property type="match status" value="1"/>
</dbReference>
<protein>
    <submittedName>
        <fullName evidence="6">Ankyrin repeat domain protein</fullName>
    </submittedName>
</protein>
<feature type="repeat" description="ANK" evidence="3">
    <location>
        <begin position="745"/>
        <end position="774"/>
    </location>
</feature>
<feature type="repeat" description="ANK" evidence="3">
    <location>
        <begin position="709"/>
        <end position="741"/>
    </location>
</feature>
<dbReference type="PANTHER" id="PTHR24198">
    <property type="entry name" value="ANKYRIN REPEAT AND PROTEIN KINASE DOMAIN-CONTAINING PROTEIN"/>
    <property type="match status" value="1"/>
</dbReference>
<dbReference type="SUPFAM" id="SSF52540">
    <property type="entry name" value="P-loop containing nucleoside triphosphate hydrolases"/>
    <property type="match status" value="1"/>
</dbReference>
<dbReference type="InterPro" id="IPR027417">
    <property type="entry name" value="P-loop_NTPase"/>
</dbReference>
<sequence>MDPLSVTASIIAVLQLSGKVLGYLNDVNDASKDRARCAVEASNAHSLLTNLRFRLEEGSVDAPWHTAIRALGVENGPLDQYKQALEVLQTKMTDGGRLQQAGKALMWKFKKEEIASILAGIERLKTLVGIALQIDNFKLSQAIKDDTGFQDETNARHRKMVGWVSPTDYPAQQSDIIGRRQKGTGQWFLDAPEFAKWLGEPKGTLFCPGIPGAGKTMVAAIAIDHLLKSAQSSSLGVAYVYCNYKAKEEQDASSMLAAIVKQLVQGRPSTAEPVERLYKQHADRGTKPSLEEIFGALREVVAMHPTVYIAIDALDECRDSDGTRRLFLARLRDLQAGQDVRLVTTSRFIPQVETEFKQAHRLEVRASNEDVRRFIAGQMYRLPKCIQRDPALQQMVEEKIAEKVDGMFLLARLHIDSLSDKTTAKKVRTTLDNLLKGSAALNDAYEDALQRIKSQLDGHYELAKKVLLWITYARRPLTTAELCCALAVELEEPELDPDNLPDVEDLLSVCAGLVVVDRESAVIRLVHYTTQEYFERIRDTWDPSAPLHITLTCLTYLSFDVFKTGSCSFDKEFDKRLKESKFLDYAANHWGEHIVKVESDACALVYLFLSNSCLVSSATQVLLAPRYKYRGYSQKYPKNSTGLHLAARFGISSTLEKLLSSQGQEKKLVLERKDSYDQALLYLAADNGHYGTTELLLEKGADVNAQGGEYGNALQAASARGHEAIVKLLLDKGADVNAQGGGYGNALQAASAGGHEAIVKLLLNKGADVNAQGGGYGNALQAASAGGHEAIVKLLLNKGADVNAQGGEYGNALQAASAGGHEAIVKLLLDKGADVNAQGGYYGNALQAASARGHEAIVKLLLNKGADVNAQGGGYGNALQAASAGGHEAIVKLLLDKGADVNAQGGGYGNALQAASARGHEAIVKLLLDKGADVNAQGGEYGNALQAASAGGHEAIVKLLLDKGAGVNAQGREYGNALQAASARGHEAIVKLLLDKGADVNAQGGGYGNALQAASAGGHEAIVKLLLNKGADVNAQGGGYGNALQAASAGGHEAIVKLLLNKGADVNAQGGGYGNALQAASAGGHEAIVKLLLNKGADVNAQGGEYGNALQAASAGGHEAIVKLLLDKGAGVNAQGRVCGNVTYADSI</sequence>
<dbReference type="SUPFAM" id="SSF48403">
    <property type="entry name" value="Ankyrin repeat"/>
    <property type="match status" value="2"/>
</dbReference>
<feature type="repeat" description="ANK" evidence="3">
    <location>
        <begin position="1042"/>
        <end position="1071"/>
    </location>
</feature>
<evidence type="ECO:0000313" key="6">
    <source>
        <dbReference type="EMBL" id="KAI1520922.1"/>
    </source>
</evidence>
<proteinExistence type="predicted"/>
<dbReference type="InterPro" id="IPR002110">
    <property type="entry name" value="Ankyrin_rpt"/>
</dbReference>
<dbReference type="Gene3D" id="3.40.50.300">
    <property type="entry name" value="P-loop containing nucleotide triphosphate hydrolases"/>
    <property type="match status" value="1"/>
</dbReference>
<feature type="domain" description="Nephrocystin 3-like N-terminal" evidence="5">
    <location>
        <begin position="183"/>
        <end position="347"/>
    </location>
</feature>
<dbReference type="PRINTS" id="PR01415">
    <property type="entry name" value="ANKYRIN"/>
</dbReference>
<dbReference type="Pfam" id="PF22939">
    <property type="entry name" value="WHD_GPIID"/>
    <property type="match status" value="1"/>
</dbReference>
<keyword evidence="1" id="KW-0677">Repeat</keyword>
<evidence type="ECO:0000313" key="7">
    <source>
        <dbReference type="Proteomes" id="UP000249757"/>
    </source>
</evidence>
<feature type="repeat" description="ANK" evidence="3">
    <location>
        <begin position="1009"/>
        <end position="1038"/>
    </location>
</feature>
<feature type="repeat" description="ANK" evidence="3">
    <location>
        <begin position="910"/>
        <end position="939"/>
    </location>
</feature>
<feature type="repeat" description="ANK" evidence="3">
    <location>
        <begin position="778"/>
        <end position="807"/>
    </location>
</feature>
<dbReference type="PROSITE" id="PS50088">
    <property type="entry name" value="ANK_REPEAT"/>
    <property type="match status" value="14"/>
</dbReference>
<dbReference type="PROSITE" id="PS50297">
    <property type="entry name" value="ANK_REP_REGION"/>
    <property type="match status" value="14"/>
</dbReference>
<feature type="repeat" description="ANK" evidence="3">
    <location>
        <begin position="877"/>
        <end position="906"/>
    </location>
</feature>
<name>A0A922NR11_9PLEO</name>
<keyword evidence="7" id="KW-1185">Reference proteome</keyword>
<dbReference type="Pfam" id="PF00023">
    <property type="entry name" value="Ank"/>
    <property type="match status" value="3"/>
</dbReference>
<keyword evidence="2 3" id="KW-0040">ANK repeat</keyword>
<evidence type="ECO:0000259" key="5">
    <source>
        <dbReference type="Pfam" id="PF24883"/>
    </source>
</evidence>
<dbReference type="SMART" id="SM00248">
    <property type="entry name" value="ANK"/>
    <property type="match status" value="15"/>
</dbReference>
<feature type="repeat" description="ANK" evidence="3">
    <location>
        <begin position="940"/>
        <end position="972"/>
    </location>
</feature>
<dbReference type="InterPro" id="IPR036770">
    <property type="entry name" value="Ankyrin_rpt-contain_sf"/>
</dbReference>
<dbReference type="AlphaFoldDB" id="A0A922NR11"/>
<dbReference type="InterPro" id="IPR054471">
    <property type="entry name" value="GPIID_WHD"/>
</dbReference>
<feature type="repeat" description="ANK" evidence="3">
    <location>
        <begin position="1105"/>
        <end position="1137"/>
    </location>
</feature>
<dbReference type="EMBL" id="NRDI02000001">
    <property type="protein sequence ID" value="KAI1520922.1"/>
    <property type="molecule type" value="Genomic_DNA"/>
</dbReference>
<dbReference type="GO" id="GO:0005737">
    <property type="term" value="C:cytoplasm"/>
    <property type="evidence" value="ECO:0007669"/>
    <property type="project" value="TreeGrafter"/>
</dbReference>
<dbReference type="PANTHER" id="PTHR24198:SF165">
    <property type="entry name" value="ANKYRIN REPEAT-CONTAINING PROTEIN-RELATED"/>
    <property type="match status" value="1"/>
</dbReference>
<evidence type="ECO:0000256" key="3">
    <source>
        <dbReference type="PROSITE-ProRule" id="PRU00023"/>
    </source>
</evidence>
<dbReference type="Gene3D" id="1.25.40.20">
    <property type="entry name" value="Ankyrin repeat-containing domain"/>
    <property type="match status" value="4"/>
</dbReference>
<feature type="repeat" description="ANK" evidence="3">
    <location>
        <begin position="973"/>
        <end position="1005"/>
    </location>
</feature>
<accession>A0A922NR11</accession>
<feature type="domain" description="GPI inositol-deacylase winged helix" evidence="4">
    <location>
        <begin position="460"/>
        <end position="534"/>
    </location>
</feature>
<organism evidence="6 7">
    <name type="scientific">Pyrenophora tritici-repentis</name>
    <dbReference type="NCBI Taxonomy" id="45151"/>
    <lineage>
        <taxon>Eukaryota</taxon>
        <taxon>Fungi</taxon>
        <taxon>Dikarya</taxon>
        <taxon>Ascomycota</taxon>
        <taxon>Pezizomycotina</taxon>
        <taxon>Dothideomycetes</taxon>
        <taxon>Pleosporomycetidae</taxon>
        <taxon>Pleosporales</taxon>
        <taxon>Pleosporineae</taxon>
        <taxon>Pleosporaceae</taxon>
        <taxon>Pyrenophora</taxon>
    </lineage>
</organism>
<evidence type="ECO:0000259" key="4">
    <source>
        <dbReference type="Pfam" id="PF22939"/>
    </source>
</evidence>
<dbReference type="Pfam" id="PF12796">
    <property type="entry name" value="Ank_2"/>
    <property type="match status" value="4"/>
</dbReference>
<comment type="caution">
    <text evidence="6">The sequence shown here is derived from an EMBL/GenBank/DDBJ whole genome shotgun (WGS) entry which is preliminary data.</text>
</comment>
<feature type="repeat" description="ANK" evidence="3">
    <location>
        <begin position="841"/>
        <end position="873"/>
    </location>
</feature>
<gene>
    <name evidence="6" type="ORF">Ptr86124_001290</name>
</gene>
<dbReference type="InterPro" id="IPR056884">
    <property type="entry name" value="NPHP3-like_N"/>
</dbReference>
<evidence type="ECO:0000256" key="1">
    <source>
        <dbReference type="ARBA" id="ARBA00022737"/>
    </source>
</evidence>
<dbReference type="Proteomes" id="UP000249757">
    <property type="component" value="Unassembled WGS sequence"/>
</dbReference>
<reference evidence="7" key="1">
    <citation type="journal article" date="2022" name="Microb. Genom.">
        <title>A global pangenome for the wheat fungal pathogen Pyrenophora tritici-repentis and prediction of effector protein structural homology.</title>
        <authorList>
            <person name="Moolhuijzen P.M."/>
            <person name="See P.T."/>
            <person name="Shi G."/>
            <person name="Powell H.R."/>
            <person name="Cockram J."/>
            <person name="Jorgensen L.N."/>
            <person name="Benslimane H."/>
            <person name="Strelkov S.E."/>
            <person name="Turner J."/>
            <person name="Liu Z."/>
            <person name="Moffat C.S."/>
        </authorList>
    </citation>
    <scope>NUCLEOTIDE SEQUENCE [LARGE SCALE GENOMIC DNA]</scope>
</reference>